<proteinExistence type="predicted"/>
<dbReference type="OrthoDB" id="3242468at2759"/>
<feature type="region of interest" description="Disordered" evidence="1">
    <location>
        <begin position="1"/>
        <end position="27"/>
    </location>
</feature>
<feature type="domain" description="DUF6699" evidence="2">
    <location>
        <begin position="209"/>
        <end position="357"/>
    </location>
</feature>
<feature type="compositionally biased region" description="Basic and acidic residues" evidence="1">
    <location>
        <begin position="16"/>
        <end position="27"/>
    </location>
</feature>
<gene>
    <name evidence="3" type="ORF">ARMOST_18501</name>
</gene>
<reference evidence="4" key="1">
    <citation type="journal article" date="2017" name="Nat. Ecol. Evol.">
        <title>Genome expansion and lineage-specific genetic innovations in the forest pathogenic fungi Armillaria.</title>
        <authorList>
            <person name="Sipos G."/>
            <person name="Prasanna A.N."/>
            <person name="Walter M.C."/>
            <person name="O'Connor E."/>
            <person name="Balint B."/>
            <person name="Krizsan K."/>
            <person name="Kiss B."/>
            <person name="Hess J."/>
            <person name="Varga T."/>
            <person name="Slot J."/>
            <person name="Riley R."/>
            <person name="Boka B."/>
            <person name="Rigling D."/>
            <person name="Barry K."/>
            <person name="Lee J."/>
            <person name="Mihaltcheva S."/>
            <person name="LaButti K."/>
            <person name="Lipzen A."/>
            <person name="Waldron R."/>
            <person name="Moloney N.M."/>
            <person name="Sperisen C."/>
            <person name="Kredics L."/>
            <person name="Vagvoelgyi C."/>
            <person name="Patrignani A."/>
            <person name="Fitzpatrick D."/>
            <person name="Nagy I."/>
            <person name="Doyle S."/>
            <person name="Anderson J.B."/>
            <person name="Grigoriev I.V."/>
            <person name="Gueldener U."/>
            <person name="Muensterkoetter M."/>
            <person name="Nagy L.G."/>
        </authorList>
    </citation>
    <scope>NUCLEOTIDE SEQUENCE [LARGE SCALE GENOMIC DNA]</scope>
    <source>
        <strain evidence="4">C18/9</strain>
    </source>
</reference>
<accession>A0A284S1Z8</accession>
<sequence length="374" mass="41391">MTSILRGLFGGGQSDQKPRHSLPHDRSRSVPVNYVFVSPSSIPPTAGSAMKHNSSYEASMTTQPPPIRYYPDEPLTAPPRSYSFQQQHQPHRPTFHRSLSYKYDHYSQYPIYTPIARTSSDSCTTAASSNQPTSSHGHGRYVPPRSASSTSIPTPRRPVLKHNNTWDADSRPVVVHHPRPHVSFLNPNSKDSINMHPLLAASRFHNAPISYDVTFPPSSRSVVDRNTRSAVPTHTLAQPATDPPTFTKLVMRCDKFPWPVVVSPSSKVGKFYLGNAPTIPTEAQPISNMDLLYALHNTLAIRVTHEEWDALGTGSPAQRKVTRAYERRCSKTGGGWDGGVRRIDWLGHKVQLIGIEVDRNASAGGIAKLIFGRP</sequence>
<evidence type="ECO:0000313" key="3">
    <source>
        <dbReference type="EMBL" id="SJL15019.1"/>
    </source>
</evidence>
<evidence type="ECO:0000313" key="4">
    <source>
        <dbReference type="Proteomes" id="UP000219338"/>
    </source>
</evidence>
<evidence type="ECO:0000259" key="2">
    <source>
        <dbReference type="Pfam" id="PF20415"/>
    </source>
</evidence>
<dbReference type="AlphaFoldDB" id="A0A284S1Z8"/>
<dbReference type="Pfam" id="PF20415">
    <property type="entry name" value="DUF6699"/>
    <property type="match status" value="1"/>
</dbReference>
<feature type="compositionally biased region" description="Polar residues" evidence="1">
    <location>
        <begin position="51"/>
        <end position="62"/>
    </location>
</feature>
<evidence type="ECO:0000256" key="1">
    <source>
        <dbReference type="SAM" id="MobiDB-lite"/>
    </source>
</evidence>
<dbReference type="EMBL" id="FUEG01000026">
    <property type="protein sequence ID" value="SJL15019.1"/>
    <property type="molecule type" value="Genomic_DNA"/>
</dbReference>
<feature type="region of interest" description="Disordered" evidence="1">
    <location>
        <begin position="121"/>
        <end position="165"/>
    </location>
</feature>
<dbReference type="InterPro" id="IPR046522">
    <property type="entry name" value="DUF6699"/>
</dbReference>
<name>A0A284S1Z8_ARMOS</name>
<dbReference type="Proteomes" id="UP000219338">
    <property type="component" value="Unassembled WGS sequence"/>
</dbReference>
<protein>
    <recommendedName>
        <fullName evidence="2">DUF6699 domain-containing protein</fullName>
    </recommendedName>
</protein>
<dbReference type="OMA" id="HRAPIMY"/>
<keyword evidence="4" id="KW-1185">Reference proteome</keyword>
<feature type="region of interest" description="Disordered" evidence="1">
    <location>
        <begin position="45"/>
        <end position="90"/>
    </location>
</feature>
<organism evidence="3 4">
    <name type="scientific">Armillaria ostoyae</name>
    <name type="common">Armillaria root rot fungus</name>
    <dbReference type="NCBI Taxonomy" id="47428"/>
    <lineage>
        <taxon>Eukaryota</taxon>
        <taxon>Fungi</taxon>
        <taxon>Dikarya</taxon>
        <taxon>Basidiomycota</taxon>
        <taxon>Agaricomycotina</taxon>
        <taxon>Agaricomycetes</taxon>
        <taxon>Agaricomycetidae</taxon>
        <taxon>Agaricales</taxon>
        <taxon>Marasmiineae</taxon>
        <taxon>Physalacriaceae</taxon>
        <taxon>Armillaria</taxon>
    </lineage>
</organism>